<proteinExistence type="inferred from homology"/>
<evidence type="ECO:0000256" key="1">
    <source>
        <dbReference type="ARBA" id="ARBA00010398"/>
    </source>
</evidence>
<keyword evidence="10" id="KW-1185">Reference proteome</keyword>
<dbReference type="Gene3D" id="3.20.20.20">
    <property type="entry name" value="Dihydropteroate synthase-like"/>
    <property type="match status" value="1"/>
</dbReference>
<protein>
    <submittedName>
        <fullName evidence="9">Methyltetrahydrofolate cobalamin methyltransferase</fullName>
    </submittedName>
</protein>
<keyword evidence="3" id="KW-0846">Cobalamin</keyword>
<feature type="domain" description="Pterin-binding" evidence="8">
    <location>
        <begin position="21"/>
        <end position="277"/>
    </location>
</feature>
<dbReference type="PROSITE" id="PS50972">
    <property type="entry name" value="PTERIN_BINDING"/>
    <property type="match status" value="1"/>
</dbReference>
<dbReference type="PANTHER" id="PTHR45833">
    <property type="entry name" value="METHIONINE SYNTHASE"/>
    <property type="match status" value="1"/>
</dbReference>
<evidence type="ECO:0000256" key="7">
    <source>
        <dbReference type="SAM" id="MobiDB-lite"/>
    </source>
</evidence>
<dbReference type="Pfam" id="PF00809">
    <property type="entry name" value="Pterin_bind"/>
    <property type="match status" value="1"/>
</dbReference>
<evidence type="ECO:0000256" key="5">
    <source>
        <dbReference type="ARBA" id="ARBA00022723"/>
    </source>
</evidence>
<dbReference type="NCBIfam" id="NF005719">
    <property type="entry name" value="PRK07535.1"/>
    <property type="match status" value="1"/>
</dbReference>
<dbReference type="GO" id="GO:0008168">
    <property type="term" value="F:methyltransferase activity"/>
    <property type="evidence" value="ECO:0007669"/>
    <property type="project" value="UniProtKB-KW"/>
</dbReference>
<evidence type="ECO:0000256" key="3">
    <source>
        <dbReference type="ARBA" id="ARBA00022628"/>
    </source>
</evidence>
<dbReference type="RefSeq" id="WP_320509049.1">
    <property type="nucleotide sequence ID" value="NZ_JAXCLW010000003.1"/>
</dbReference>
<organism evidence="9 10">
    <name type="scientific">Dongia soli</name>
    <dbReference type="NCBI Taxonomy" id="600628"/>
    <lineage>
        <taxon>Bacteria</taxon>
        <taxon>Pseudomonadati</taxon>
        <taxon>Pseudomonadota</taxon>
        <taxon>Alphaproteobacteria</taxon>
        <taxon>Rhodospirillales</taxon>
        <taxon>Dongiaceae</taxon>
        <taxon>Dongia</taxon>
    </lineage>
</organism>
<gene>
    <name evidence="9" type="ORF">SMD27_14140</name>
</gene>
<evidence type="ECO:0000256" key="4">
    <source>
        <dbReference type="ARBA" id="ARBA00022679"/>
    </source>
</evidence>
<dbReference type="InterPro" id="IPR050554">
    <property type="entry name" value="Met_Synthase/Corrinoid"/>
</dbReference>
<evidence type="ECO:0000259" key="8">
    <source>
        <dbReference type="PROSITE" id="PS50972"/>
    </source>
</evidence>
<evidence type="ECO:0000256" key="6">
    <source>
        <dbReference type="ARBA" id="ARBA00023285"/>
    </source>
</evidence>
<dbReference type="SUPFAM" id="SSF51717">
    <property type="entry name" value="Dihydropteroate synthetase-like"/>
    <property type="match status" value="1"/>
</dbReference>
<dbReference type="PANTHER" id="PTHR45833:SF1">
    <property type="entry name" value="METHIONINE SYNTHASE"/>
    <property type="match status" value="1"/>
</dbReference>
<sequence length="316" mass="33236">MTDTVVSSATKEVVIGFDRPFCVIGERINPTGRKLLAAEMAAGDYSRVKADALAQVEAGAHMLDVNAGIPLADEPKILAEAIQLVQSLTDTPLSIDSSIVAALEAGLAVYKGKALVNSVTGEEERLEVVLPLVKKYGAAVVAISNDETGISEDPDVRFEVAKKIVHRAADYGIHHSDIVVDPLVMPVGALGQAGRAAFSLIRRLREELKVNTTCGASNISFGLPNRHGLNQAFLSMAIGAGMTSAIMNPLHMEEMTGIWGADVMMGHDAHCAYWIKRFREPAPEGEAAGGRGRREGRRRGGGAAGGGAAGSETVSV</sequence>
<comment type="similarity">
    <text evidence="1">Belongs to the vitamin-B12 dependent methionine synthase family.</text>
</comment>
<dbReference type="GO" id="GO:0032259">
    <property type="term" value="P:methylation"/>
    <property type="evidence" value="ECO:0007669"/>
    <property type="project" value="UniProtKB-KW"/>
</dbReference>
<dbReference type="Proteomes" id="UP001279642">
    <property type="component" value="Unassembled WGS sequence"/>
</dbReference>
<keyword evidence="5" id="KW-0479">Metal-binding</keyword>
<evidence type="ECO:0000313" key="9">
    <source>
        <dbReference type="EMBL" id="MDY0883988.1"/>
    </source>
</evidence>
<evidence type="ECO:0000313" key="10">
    <source>
        <dbReference type="Proteomes" id="UP001279642"/>
    </source>
</evidence>
<reference evidence="9 10" key="1">
    <citation type="journal article" date="2016" name="Antonie Van Leeuwenhoek">
        <title>Dongia soli sp. nov., isolated from soil from Dokdo, Korea.</title>
        <authorList>
            <person name="Kim D.U."/>
            <person name="Lee H."/>
            <person name="Kim H."/>
            <person name="Kim S.G."/>
            <person name="Ka J.O."/>
        </authorList>
    </citation>
    <scope>NUCLEOTIDE SEQUENCE [LARGE SCALE GENOMIC DNA]</scope>
    <source>
        <strain evidence="9 10">D78</strain>
    </source>
</reference>
<comment type="caution">
    <text evidence="9">The sequence shown here is derived from an EMBL/GenBank/DDBJ whole genome shotgun (WGS) entry which is preliminary data.</text>
</comment>
<evidence type="ECO:0000256" key="2">
    <source>
        <dbReference type="ARBA" id="ARBA00022603"/>
    </source>
</evidence>
<dbReference type="EMBL" id="JAXCLW010000003">
    <property type="protein sequence ID" value="MDY0883988.1"/>
    <property type="molecule type" value="Genomic_DNA"/>
</dbReference>
<accession>A0ABU5ECQ0</accession>
<dbReference type="InterPro" id="IPR011005">
    <property type="entry name" value="Dihydropteroate_synth-like_sf"/>
</dbReference>
<keyword evidence="4" id="KW-0808">Transferase</keyword>
<keyword evidence="2 9" id="KW-0489">Methyltransferase</keyword>
<name>A0ABU5ECQ0_9PROT</name>
<keyword evidence="6" id="KW-0170">Cobalt</keyword>
<dbReference type="InterPro" id="IPR000489">
    <property type="entry name" value="Pterin-binding_dom"/>
</dbReference>
<feature type="region of interest" description="Disordered" evidence="7">
    <location>
        <begin position="283"/>
        <end position="316"/>
    </location>
</feature>